<dbReference type="AlphaFoldDB" id="A0A4Y2V1R8"/>
<accession>A0A4Y2V1R8</accession>
<dbReference type="Proteomes" id="UP000499080">
    <property type="component" value="Unassembled WGS sequence"/>
</dbReference>
<proteinExistence type="predicted"/>
<protein>
    <recommendedName>
        <fullName evidence="3">Mos1 transposase HTH domain-containing protein</fullName>
    </recommendedName>
</protein>
<dbReference type="InterPro" id="IPR036397">
    <property type="entry name" value="RNaseH_sf"/>
</dbReference>
<dbReference type="Gene3D" id="3.30.420.10">
    <property type="entry name" value="Ribonuclease H-like superfamily/Ribonuclease H"/>
    <property type="match status" value="1"/>
</dbReference>
<evidence type="ECO:0008006" key="3">
    <source>
        <dbReference type="Google" id="ProtNLM"/>
    </source>
</evidence>
<sequence length="137" mass="15501">MFATKEEQRGVIVFSVTEGVGVTLDRFCAAIKAKRLACCFLECICSMTRRGHSHTEQVDEVWKDSVGRSLVGQFSAHTEQSYSPDLSPNGFHIFGQLKKALKGRLFHSDSDIIDTIRYSFPSQPNNFYEQVVHRLVN</sequence>
<keyword evidence="2" id="KW-1185">Reference proteome</keyword>
<dbReference type="EMBL" id="BGPR01041688">
    <property type="protein sequence ID" value="GBO18006.1"/>
    <property type="molecule type" value="Genomic_DNA"/>
</dbReference>
<dbReference type="GO" id="GO:0003676">
    <property type="term" value="F:nucleic acid binding"/>
    <property type="evidence" value="ECO:0007669"/>
    <property type="project" value="InterPro"/>
</dbReference>
<evidence type="ECO:0000313" key="2">
    <source>
        <dbReference type="Proteomes" id="UP000499080"/>
    </source>
</evidence>
<organism evidence="1 2">
    <name type="scientific">Araneus ventricosus</name>
    <name type="common">Orbweaver spider</name>
    <name type="synonym">Epeira ventricosa</name>
    <dbReference type="NCBI Taxonomy" id="182803"/>
    <lineage>
        <taxon>Eukaryota</taxon>
        <taxon>Metazoa</taxon>
        <taxon>Ecdysozoa</taxon>
        <taxon>Arthropoda</taxon>
        <taxon>Chelicerata</taxon>
        <taxon>Arachnida</taxon>
        <taxon>Araneae</taxon>
        <taxon>Araneomorphae</taxon>
        <taxon>Entelegynae</taxon>
        <taxon>Araneoidea</taxon>
        <taxon>Araneidae</taxon>
        <taxon>Araneus</taxon>
    </lineage>
</organism>
<gene>
    <name evidence="1" type="ORF">AVEN_171181_1</name>
</gene>
<reference evidence="1 2" key="1">
    <citation type="journal article" date="2019" name="Sci. Rep.">
        <title>Orb-weaving spider Araneus ventricosus genome elucidates the spidroin gene catalogue.</title>
        <authorList>
            <person name="Kono N."/>
            <person name="Nakamura H."/>
            <person name="Ohtoshi R."/>
            <person name="Moran D.A.P."/>
            <person name="Shinohara A."/>
            <person name="Yoshida Y."/>
            <person name="Fujiwara M."/>
            <person name="Mori M."/>
            <person name="Tomita M."/>
            <person name="Arakawa K."/>
        </authorList>
    </citation>
    <scope>NUCLEOTIDE SEQUENCE [LARGE SCALE GENOMIC DNA]</scope>
</reference>
<comment type="caution">
    <text evidence="1">The sequence shown here is derived from an EMBL/GenBank/DDBJ whole genome shotgun (WGS) entry which is preliminary data.</text>
</comment>
<name>A0A4Y2V1R8_ARAVE</name>
<evidence type="ECO:0000313" key="1">
    <source>
        <dbReference type="EMBL" id="GBO18006.1"/>
    </source>
</evidence>